<organism evidence="1 2">
    <name type="scientific">Vespula pensylvanica</name>
    <name type="common">Western yellow jacket</name>
    <name type="synonym">Wasp</name>
    <dbReference type="NCBI Taxonomy" id="30213"/>
    <lineage>
        <taxon>Eukaryota</taxon>
        <taxon>Metazoa</taxon>
        <taxon>Ecdysozoa</taxon>
        <taxon>Arthropoda</taxon>
        <taxon>Hexapoda</taxon>
        <taxon>Insecta</taxon>
        <taxon>Pterygota</taxon>
        <taxon>Neoptera</taxon>
        <taxon>Endopterygota</taxon>
        <taxon>Hymenoptera</taxon>
        <taxon>Apocrita</taxon>
        <taxon>Aculeata</taxon>
        <taxon>Vespoidea</taxon>
        <taxon>Vespidae</taxon>
        <taxon>Vespinae</taxon>
        <taxon>Vespula</taxon>
    </lineage>
</organism>
<evidence type="ECO:0000313" key="1">
    <source>
        <dbReference type="EMBL" id="KAF7438865.1"/>
    </source>
</evidence>
<keyword evidence="2" id="KW-1185">Reference proteome</keyword>
<reference evidence="1" key="1">
    <citation type="journal article" date="2020" name="G3 (Bethesda)">
        <title>High-Quality Assemblies for Three Invasive Social Wasps from the &lt;i&gt;Vespula&lt;/i&gt; Genus.</title>
        <authorList>
            <person name="Harrop T.W.R."/>
            <person name="Guhlin J."/>
            <person name="McLaughlin G.M."/>
            <person name="Permina E."/>
            <person name="Stockwell P."/>
            <person name="Gilligan J."/>
            <person name="Le Lec M.F."/>
            <person name="Gruber M.A.M."/>
            <person name="Quinn O."/>
            <person name="Lovegrove M."/>
            <person name="Duncan E.J."/>
            <person name="Remnant E.J."/>
            <person name="Van Eeckhoven J."/>
            <person name="Graham B."/>
            <person name="Knapp R.A."/>
            <person name="Langford K.W."/>
            <person name="Kronenberg Z."/>
            <person name="Press M.O."/>
            <person name="Eacker S.M."/>
            <person name="Wilson-Rankin E.E."/>
            <person name="Purcell J."/>
            <person name="Lester P.J."/>
            <person name="Dearden P.K."/>
        </authorList>
    </citation>
    <scope>NUCLEOTIDE SEQUENCE</scope>
    <source>
        <strain evidence="1">Volc-1</strain>
    </source>
</reference>
<accession>A0A834PFT6</accession>
<dbReference type="Proteomes" id="UP000600918">
    <property type="component" value="Unassembled WGS sequence"/>
</dbReference>
<comment type="caution">
    <text evidence="1">The sequence shown here is derived from an EMBL/GenBank/DDBJ whole genome shotgun (WGS) entry which is preliminary data.</text>
</comment>
<protein>
    <submittedName>
        <fullName evidence="1">Uncharacterized protein</fullName>
    </submittedName>
</protein>
<sequence length="112" mass="12875">MKWNEILISYTETNDQCSTRKKRYYSIDGGICMKTADSADLRGLFIAEPVDAPRTTRVDSYLVWPELEPPRASLKRVTIQPMPFDRDLWLSLQADGSQKKDQQRLPSALPEN</sequence>
<dbReference type="EMBL" id="JACSDY010000001">
    <property type="protein sequence ID" value="KAF7438865.1"/>
    <property type="molecule type" value="Genomic_DNA"/>
</dbReference>
<proteinExistence type="predicted"/>
<evidence type="ECO:0000313" key="2">
    <source>
        <dbReference type="Proteomes" id="UP000600918"/>
    </source>
</evidence>
<name>A0A834PFT6_VESPE</name>
<gene>
    <name evidence="1" type="ORF">H0235_001256</name>
</gene>
<dbReference type="AlphaFoldDB" id="A0A834PFT6"/>